<sequence>MDETWIIFEAEPNQPGWETRLNPMGGLTDILTEHRDFSSKGKIPKIGYRFPVFLRIESAAKPGNIGSTHYRQGDWVVTRIEHYPAGSPDCSVREIAVCYCQFDPIEAQLVQLEEPKVSLDSFGGDKESYNRWLNSKTGKALTT</sequence>
<keyword evidence="2" id="KW-1185">Reference proteome</keyword>
<accession>A0AAE3KMZ4</accession>
<dbReference type="EMBL" id="JAMZMM010000139">
    <property type="protein sequence ID" value="MCP2729764.1"/>
    <property type="molecule type" value="Genomic_DNA"/>
</dbReference>
<comment type="caution">
    <text evidence="1">The sequence shown here is derived from an EMBL/GenBank/DDBJ whole genome shotgun (WGS) entry which is preliminary data.</text>
</comment>
<organism evidence="1 2">
    <name type="scientific">Limnofasciculus baicalensis BBK-W-15</name>
    <dbReference type="NCBI Taxonomy" id="2699891"/>
    <lineage>
        <taxon>Bacteria</taxon>
        <taxon>Bacillati</taxon>
        <taxon>Cyanobacteriota</taxon>
        <taxon>Cyanophyceae</taxon>
        <taxon>Coleofasciculales</taxon>
        <taxon>Coleofasciculaceae</taxon>
        <taxon>Limnofasciculus</taxon>
        <taxon>Limnofasciculus baicalensis</taxon>
    </lineage>
</organism>
<evidence type="ECO:0000313" key="1">
    <source>
        <dbReference type="EMBL" id="MCP2729764.1"/>
    </source>
</evidence>
<dbReference type="AlphaFoldDB" id="A0AAE3KMZ4"/>
<proteinExistence type="predicted"/>
<reference evidence="1" key="1">
    <citation type="submission" date="2022-06" db="EMBL/GenBank/DDBJ databases">
        <title>New cyanobacteria of genus Symplocastrum in benthos of Lake Baikal.</title>
        <authorList>
            <person name="Sorokovikova E."/>
            <person name="Tikhonova I."/>
            <person name="Krasnopeev A."/>
            <person name="Evseev P."/>
            <person name="Gladkikh A."/>
            <person name="Belykh O."/>
        </authorList>
    </citation>
    <scope>NUCLEOTIDE SEQUENCE</scope>
    <source>
        <strain evidence="1">BBK-W-15</strain>
    </source>
</reference>
<dbReference type="Proteomes" id="UP001204953">
    <property type="component" value="Unassembled WGS sequence"/>
</dbReference>
<dbReference type="RefSeq" id="WP_254012541.1">
    <property type="nucleotide sequence ID" value="NZ_JAMZMM010000139.1"/>
</dbReference>
<protein>
    <submittedName>
        <fullName evidence="1">Uncharacterized protein</fullName>
    </submittedName>
</protein>
<name>A0AAE3KMZ4_9CYAN</name>
<evidence type="ECO:0000313" key="2">
    <source>
        <dbReference type="Proteomes" id="UP001204953"/>
    </source>
</evidence>
<gene>
    <name evidence="1" type="ORF">NJ959_15025</name>
</gene>